<dbReference type="InterPro" id="IPR016161">
    <property type="entry name" value="Ald_DH/histidinol_DH"/>
</dbReference>
<organism evidence="8 9">
    <name type="scientific">Jeongeupia chitinilytica</name>
    <dbReference type="NCBI Taxonomy" id="1041641"/>
    <lineage>
        <taxon>Bacteria</taxon>
        <taxon>Pseudomonadati</taxon>
        <taxon>Pseudomonadota</taxon>
        <taxon>Betaproteobacteria</taxon>
        <taxon>Neisseriales</taxon>
        <taxon>Chitinibacteraceae</taxon>
        <taxon>Jeongeupia</taxon>
    </lineage>
</organism>
<accession>A0ABQ3H0X6</accession>
<dbReference type="Gene3D" id="3.40.605.10">
    <property type="entry name" value="Aldehyde Dehydrogenase, Chain A, domain 1"/>
    <property type="match status" value="1"/>
</dbReference>
<protein>
    <recommendedName>
        <fullName evidence="4">aldehyde dehydrogenase (NAD(+))</fullName>
        <ecNumber evidence="4">1.2.1.3</ecNumber>
    </recommendedName>
</protein>
<dbReference type="InterPro" id="IPR044638">
    <property type="entry name" value="ALDH7A1-like"/>
</dbReference>
<dbReference type="Pfam" id="PF00171">
    <property type="entry name" value="Aldedh"/>
    <property type="match status" value="1"/>
</dbReference>
<dbReference type="InterPro" id="IPR015590">
    <property type="entry name" value="Aldehyde_DH_dom"/>
</dbReference>
<keyword evidence="9" id="KW-1185">Reference proteome</keyword>
<evidence type="ECO:0000313" key="8">
    <source>
        <dbReference type="EMBL" id="GHD63243.1"/>
    </source>
</evidence>
<comment type="subunit">
    <text evidence="1">Homotetramer.</text>
</comment>
<evidence type="ECO:0000256" key="1">
    <source>
        <dbReference type="ARBA" id="ARBA00011881"/>
    </source>
</evidence>
<keyword evidence="2 6" id="KW-0560">Oxidoreductase</keyword>
<feature type="domain" description="Aldehyde dehydrogenase" evidence="7">
    <location>
        <begin position="42"/>
        <end position="498"/>
    </location>
</feature>
<comment type="similarity">
    <text evidence="6">Belongs to the aldehyde dehydrogenase family.</text>
</comment>
<dbReference type="InterPro" id="IPR029510">
    <property type="entry name" value="Ald_DH_CS_GLU"/>
</dbReference>
<dbReference type="Gene3D" id="3.40.309.10">
    <property type="entry name" value="Aldehyde Dehydrogenase, Chain A, domain 2"/>
    <property type="match status" value="1"/>
</dbReference>
<dbReference type="RefSeq" id="WP_189460431.1">
    <property type="nucleotide sequence ID" value="NZ_BMYO01000005.1"/>
</dbReference>
<dbReference type="PANTHER" id="PTHR43521">
    <property type="entry name" value="ALPHA-AMINOADIPIC SEMIALDEHYDE DEHYDROGENASE"/>
    <property type="match status" value="1"/>
</dbReference>
<evidence type="ECO:0000313" key="9">
    <source>
        <dbReference type="Proteomes" id="UP000604737"/>
    </source>
</evidence>
<evidence type="ECO:0000256" key="5">
    <source>
        <dbReference type="PROSITE-ProRule" id="PRU10007"/>
    </source>
</evidence>
<dbReference type="EC" id="1.2.1.3" evidence="4"/>
<evidence type="ECO:0000256" key="3">
    <source>
        <dbReference type="ARBA" id="ARBA00023027"/>
    </source>
</evidence>
<keyword evidence="3" id="KW-0520">NAD</keyword>
<evidence type="ECO:0000259" key="7">
    <source>
        <dbReference type="Pfam" id="PF00171"/>
    </source>
</evidence>
<evidence type="ECO:0000256" key="2">
    <source>
        <dbReference type="ARBA" id="ARBA00023002"/>
    </source>
</evidence>
<name>A0ABQ3H0X6_9NEIS</name>
<dbReference type="EMBL" id="BMYO01000005">
    <property type="protein sequence ID" value="GHD63243.1"/>
    <property type="molecule type" value="Genomic_DNA"/>
</dbReference>
<dbReference type="PANTHER" id="PTHR43521:SF1">
    <property type="entry name" value="ALPHA-AMINOADIPIC SEMIALDEHYDE DEHYDROGENASE"/>
    <property type="match status" value="1"/>
</dbReference>
<proteinExistence type="inferred from homology"/>
<evidence type="ECO:0000256" key="6">
    <source>
        <dbReference type="RuleBase" id="RU003345"/>
    </source>
</evidence>
<evidence type="ECO:0000256" key="4">
    <source>
        <dbReference type="ARBA" id="ARBA00024226"/>
    </source>
</evidence>
<dbReference type="InterPro" id="IPR016163">
    <property type="entry name" value="Ald_DH_C"/>
</dbReference>
<feature type="active site" evidence="5">
    <location>
        <position position="270"/>
    </location>
</feature>
<dbReference type="InterPro" id="IPR016162">
    <property type="entry name" value="Ald_DH_N"/>
</dbReference>
<reference evidence="9" key="1">
    <citation type="journal article" date="2019" name="Int. J. Syst. Evol. Microbiol.">
        <title>The Global Catalogue of Microorganisms (GCM) 10K type strain sequencing project: providing services to taxonomists for standard genome sequencing and annotation.</title>
        <authorList>
            <consortium name="The Broad Institute Genomics Platform"/>
            <consortium name="The Broad Institute Genome Sequencing Center for Infectious Disease"/>
            <person name="Wu L."/>
            <person name="Ma J."/>
        </authorList>
    </citation>
    <scope>NUCLEOTIDE SEQUENCE [LARGE SCALE GENOMIC DNA]</scope>
    <source>
        <strain evidence="9">KCTC 23701</strain>
    </source>
</reference>
<sequence length="518" mass="54436">MYTLTDLVAPLGLDRWQQADCWPGAVVDGIAHYPSTPPGPLRSPIDGCRHGELLPASVVEVRAAVGCASVAFEAWRNVPAPRRGELVRRIGDAVRARKRALAQLITLETGKIASEAEGEVQEWIDVCDYATGLSRQLHGLTIVSERAQHRLLEQWHPLGVIGVISAFNFPVAVWAWNAMLALVCGNAVVWKPSEKTPLTALAATALVLDVLHDFDDAPAGMVQLAQGDATVGALLAADTHVALVSATGSVGMGRTVARSVAARLGRSLLELGGNNAAIVTPSADLELAARAIVFAAAGTCGQRCTSLRRLFVHEDVAEKLQEKLVTAYQHLSVGDPRLPATLVGPLIDEAALNHMQAALMRAEHEGGHVLIGGGQVRAGGNVPGGGHYVRPALLAMPEQTDIVHQETFAPLLYLMRYTRLDDAIALNNAVSQGLSSAIFTTDLREAGAFIGPAGSDCGLANVNVGTSGAEIGGAFGGEKNTGGGRESGSDAWKNYMRRATNTLNDGNALPLAQGVRFG</sequence>
<comment type="caution">
    <text evidence="8">The sequence shown here is derived from an EMBL/GenBank/DDBJ whole genome shotgun (WGS) entry which is preliminary data.</text>
</comment>
<gene>
    <name evidence="8" type="ORF">GCM10007350_20300</name>
</gene>
<dbReference type="Proteomes" id="UP000604737">
    <property type="component" value="Unassembled WGS sequence"/>
</dbReference>
<dbReference type="PROSITE" id="PS00687">
    <property type="entry name" value="ALDEHYDE_DEHYDR_GLU"/>
    <property type="match status" value="1"/>
</dbReference>
<dbReference type="SUPFAM" id="SSF53720">
    <property type="entry name" value="ALDH-like"/>
    <property type="match status" value="1"/>
</dbReference>